<evidence type="ECO:0000256" key="3">
    <source>
        <dbReference type="ARBA" id="ARBA00010281"/>
    </source>
</evidence>
<evidence type="ECO:0000256" key="6">
    <source>
        <dbReference type="ARBA" id="ARBA00023056"/>
    </source>
</evidence>
<evidence type="ECO:0000313" key="10">
    <source>
        <dbReference type="EMBL" id="PIR46291.1"/>
    </source>
</evidence>
<feature type="binding site" evidence="7">
    <location>
        <position position="24"/>
    </location>
    <ligand>
        <name>ADP-alpha-D-glucose</name>
        <dbReference type="ChEBI" id="CHEBI:57498"/>
    </ligand>
</feature>
<dbReference type="Pfam" id="PF08323">
    <property type="entry name" value="Glyco_transf_5"/>
    <property type="match status" value="1"/>
</dbReference>
<dbReference type="InterPro" id="IPR001296">
    <property type="entry name" value="Glyco_trans_1"/>
</dbReference>
<evidence type="ECO:0000259" key="9">
    <source>
        <dbReference type="Pfam" id="PF08323"/>
    </source>
</evidence>
<comment type="catalytic activity">
    <reaction evidence="1 7">
        <text>[(1-&gt;4)-alpha-D-glucosyl](n) + ADP-alpha-D-glucose = [(1-&gt;4)-alpha-D-glucosyl](n+1) + ADP + H(+)</text>
        <dbReference type="Rhea" id="RHEA:18189"/>
        <dbReference type="Rhea" id="RHEA-COMP:9584"/>
        <dbReference type="Rhea" id="RHEA-COMP:9587"/>
        <dbReference type="ChEBI" id="CHEBI:15378"/>
        <dbReference type="ChEBI" id="CHEBI:15444"/>
        <dbReference type="ChEBI" id="CHEBI:57498"/>
        <dbReference type="ChEBI" id="CHEBI:456216"/>
        <dbReference type="EC" id="2.4.1.21"/>
    </reaction>
</comment>
<accession>A0A2H0RIA4</accession>
<dbReference type="GO" id="GO:0004373">
    <property type="term" value="F:alpha-1,4-glucan glucosyltransferase (UDP-glucose donor) activity"/>
    <property type="evidence" value="ECO:0007669"/>
    <property type="project" value="InterPro"/>
</dbReference>
<keyword evidence="6 7" id="KW-0320">Glycogen biosynthesis</keyword>
<dbReference type="AlphaFoldDB" id="A0A2H0RIA4"/>
<dbReference type="Proteomes" id="UP000230431">
    <property type="component" value="Unassembled WGS sequence"/>
</dbReference>
<evidence type="ECO:0000256" key="1">
    <source>
        <dbReference type="ARBA" id="ARBA00001478"/>
    </source>
</evidence>
<dbReference type="Pfam" id="PF00534">
    <property type="entry name" value="Glycos_transf_1"/>
    <property type="match status" value="1"/>
</dbReference>
<dbReference type="UniPathway" id="UPA00164"/>
<dbReference type="InterPro" id="IPR011835">
    <property type="entry name" value="GS/SS"/>
</dbReference>
<dbReference type="NCBIfam" id="TIGR02095">
    <property type="entry name" value="glgA"/>
    <property type="match status" value="1"/>
</dbReference>
<dbReference type="GO" id="GO:0005978">
    <property type="term" value="P:glycogen biosynthetic process"/>
    <property type="evidence" value="ECO:0007669"/>
    <property type="project" value="UniProtKB-UniRule"/>
</dbReference>
<comment type="caution">
    <text evidence="10">The sequence shown here is derived from an EMBL/GenBank/DDBJ whole genome shotgun (WGS) entry which is preliminary data.</text>
</comment>
<comment type="similarity">
    <text evidence="3 7">Belongs to the glycosyltransferase 1 family. Bacterial/plant glycogen synthase subfamily.</text>
</comment>
<dbReference type="InterPro" id="IPR013534">
    <property type="entry name" value="Starch_synth_cat_dom"/>
</dbReference>
<dbReference type="EMBL" id="PCYK01000004">
    <property type="protein sequence ID" value="PIR46291.1"/>
    <property type="molecule type" value="Genomic_DNA"/>
</dbReference>
<keyword evidence="4 7" id="KW-0328">Glycosyltransferase</keyword>
<dbReference type="CDD" id="cd03791">
    <property type="entry name" value="GT5_Glycogen_synthase_DULL1-like"/>
    <property type="match status" value="1"/>
</dbReference>
<dbReference type="GO" id="GO:0009011">
    <property type="term" value="F:alpha-1,4-glucan glucosyltransferase (ADP-glucose donor) activity"/>
    <property type="evidence" value="ECO:0007669"/>
    <property type="project" value="UniProtKB-UniRule"/>
</dbReference>
<comment type="function">
    <text evidence="2 7">Synthesizes alpha-1,4-glucan chains using ADP-glucose.</text>
</comment>
<reference evidence="10 11" key="1">
    <citation type="submission" date="2017-09" db="EMBL/GenBank/DDBJ databases">
        <title>Depth-based differentiation of microbial function through sediment-hosted aquifers and enrichment of novel symbionts in the deep terrestrial subsurface.</title>
        <authorList>
            <person name="Probst A.J."/>
            <person name="Ladd B."/>
            <person name="Jarett J.K."/>
            <person name="Geller-Mcgrath D.E."/>
            <person name="Sieber C.M."/>
            <person name="Emerson J.B."/>
            <person name="Anantharaman K."/>
            <person name="Thomas B.C."/>
            <person name="Malmstrom R."/>
            <person name="Stieglmeier M."/>
            <person name="Klingl A."/>
            <person name="Woyke T."/>
            <person name="Ryan C.M."/>
            <person name="Banfield J.F."/>
        </authorList>
    </citation>
    <scope>NUCLEOTIDE SEQUENCE [LARGE SCALE GENOMIC DNA]</scope>
    <source>
        <strain evidence="10">CG10_big_fil_rev_8_21_14_0_10_49_38</strain>
    </source>
</reference>
<evidence type="ECO:0000256" key="4">
    <source>
        <dbReference type="ARBA" id="ARBA00022676"/>
    </source>
</evidence>
<organism evidence="10 11">
    <name type="scientific">Candidatus Vogelbacteria bacterium CG10_big_fil_rev_8_21_14_0_10_49_38</name>
    <dbReference type="NCBI Taxonomy" id="1975043"/>
    <lineage>
        <taxon>Bacteria</taxon>
        <taxon>Candidatus Vogeliibacteriota</taxon>
    </lineage>
</organism>
<evidence type="ECO:0000256" key="7">
    <source>
        <dbReference type="HAMAP-Rule" id="MF_00484"/>
    </source>
</evidence>
<evidence type="ECO:0000259" key="8">
    <source>
        <dbReference type="Pfam" id="PF00534"/>
    </source>
</evidence>
<dbReference type="PANTHER" id="PTHR45825">
    <property type="entry name" value="GRANULE-BOUND STARCH SYNTHASE 1, CHLOROPLASTIC/AMYLOPLASTIC"/>
    <property type="match status" value="1"/>
</dbReference>
<dbReference type="Gene3D" id="3.40.50.2000">
    <property type="entry name" value="Glycogen Phosphorylase B"/>
    <property type="match status" value="2"/>
</dbReference>
<dbReference type="PANTHER" id="PTHR45825:SF11">
    <property type="entry name" value="ALPHA AMYLASE DOMAIN-CONTAINING PROTEIN"/>
    <property type="match status" value="1"/>
</dbReference>
<proteinExistence type="inferred from homology"/>
<dbReference type="HAMAP" id="MF_00484">
    <property type="entry name" value="Glycogen_synth"/>
    <property type="match status" value="1"/>
</dbReference>
<keyword evidence="5 7" id="KW-0808">Transferase</keyword>
<sequence>MSVFRTPKKLKILFIATEAAPFARVGGLGSVMYSLPKALKDLGYDARVMIPRYLSINGNHHLKMEYEDLEVPTGNEEGPEHLICNVKRCDPGPDSEATVTTYFLENQEYYEQRANVYGYADDVVRWAVLSRGTLEFIRRNHNWTPDIIVSSDWQTALVPNYLKTIYAKDPVLSKIASVLTIHNLYYQAMFDHRYVSEMDFDDGHSAIPGFNNFRLEKLNFLRRGIMFADVFNTVSPNYAREIMTEDYGEMLDDLLRERRVFLSGILNGINYEVWDPRTNPHISFPFDVDHLDDRLKNKAILQERFGLPVKPEAFVVAIVSRLNPQKGLNLLFSIADTLLQELPMQLVVVGEGDSDFMSFFHNLEVRHPDQVATNLKFDTALPFLVFSGADIALVPSKFEPCGLTQMEAMRMGCIPIARKTGGLTDSVEDYDPDHGTGTGFVFERFDHNSLMITMVRAFENFRDKKKWRALQHRAMKQDFSWHNSAKKYVDLFSRAVEIHHSK</sequence>
<name>A0A2H0RIA4_9BACT</name>
<gene>
    <name evidence="7" type="primary">glgA</name>
    <name evidence="10" type="ORF">COV08_00800</name>
</gene>
<dbReference type="SUPFAM" id="SSF53756">
    <property type="entry name" value="UDP-Glycosyltransferase/glycogen phosphorylase"/>
    <property type="match status" value="1"/>
</dbReference>
<feature type="domain" description="Starch synthase catalytic" evidence="9">
    <location>
        <begin position="11"/>
        <end position="257"/>
    </location>
</feature>
<evidence type="ECO:0000313" key="11">
    <source>
        <dbReference type="Proteomes" id="UP000230431"/>
    </source>
</evidence>
<evidence type="ECO:0000256" key="5">
    <source>
        <dbReference type="ARBA" id="ARBA00022679"/>
    </source>
</evidence>
<evidence type="ECO:0000256" key="2">
    <source>
        <dbReference type="ARBA" id="ARBA00002764"/>
    </source>
</evidence>
<protein>
    <recommendedName>
        <fullName evidence="7">Glycogen synthase</fullName>
        <ecNumber evidence="7">2.4.1.21</ecNumber>
    </recommendedName>
    <alternativeName>
        <fullName evidence="7">Starch [bacterial glycogen] synthase</fullName>
    </alternativeName>
</protein>
<feature type="domain" description="Glycosyl transferase family 1" evidence="8">
    <location>
        <begin position="303"/>
        <end position="454"/>
    </location>
</feature>
<comment type="pathway">
    <text evidence="7">Glycan biosynthesis; glycogen biosynthesis.</text>
</comment>
<dbReference type="EC" id="2.4.1.21" evidence="7"/>